<dbReference type="InterPro" id="IPR046336">
    <property type="entry name" value="Lon_prtase_N_sf"/>
</dbReference>
<organism evidence="2 3">
    <name type="scientific">Castilleja foliolosa</name>
    <dbReference type="NCBI Taxonomy" id="1961234"/>
    <lineage>
        <taxon>Eukaryota</taxon>
        <taxon>Viridiplantae</taxon>
        <taxon>Streptophyta</taxon>
        <taxon>Embryophyta</taxon>
        <taxon>Tracheophyta</taxon>
        <taxon>Spermatophyta</taxon>
        <taxon>Magnoliopsida</taxon>
        <taxon>eudicotyledons</taxon>
        <taxon>Gunneridae</taxon>
        <taxon>Pentapetalae</taxon>
        <taxon>asterids</taxon>
        <taxon>lamiids</taxon>
        <taxon>Lamiales</taxon>
        <taxon>Orobanchaceae</taxon>
        <taxon>Pedicularideae</taxon>
        <taxon>Castillejinae</taxon>
        <taxon>Castilleja</taxon>
    </lineage>
</organism>
<dbReference type="SMART" id="SM00464">
    <property type="entry name" value="LON"/>
    <property type="match status" value="1"/>
</dbReference>
<accession>A0ABD3DCK6</accession>
<dbReference type="PANTHER" id="PTHR46732">
    <property type="entry name" value="ATP-DEPENDENT PROTEASE LA (LON) DOMAIN PROTEIN"/>
    <property type="match status" value="1"/>
</dbReference>
<dbReference type="Proteomes" id="UP001632038">
    <property type="component" value="Unassembled WGS sequence"/>
</dbReference>
<dbReference type="PANTHER" id="PTHR46732:SF5">
    <property type="entry name" value="ATP-DEPENDENT PROTEASE LA (LON) DOMAIN PROTEIN"/>
    <property type="match status" value="1"/>
</dbReference>
<protein>
    <recommendedName>
        <fullName evidence="1">Lon N-terminal domain-containing protein</fullName>
    </recommendedName>
</protein>
<dbReference type="Pfam" id="PF02190">
    <property type="entry name" value="LON_substr_bdg"/>
    <property type="match status" value="1"/>
</dbReference>
<dbReference type="AlphaFoldDB" id="A0ABD3DCK6"/>
<dbReference type="EMBL" id="JAVIJP010000018">
    <property type="protein sequence ID" value="KAL3638681.1"/>
    <property type="molecule type" value="Genomic_DNA"/>
</dbReference>
<dbReference type="InterPro" id="IPR003111">
    <property type="entry name" value="Lon_prtase_N"/>
</dbReference>
<keyword evidence="3" id="KW-1185">Reference proteome</keyword>
<evidence type="ECO:0000313" key="2">
    <source>
        <dbReference type="EMBL" id="KAL3638681.1"/>
    </source>
</evidence>
<dbReference type="SUPFAM" id="SSF88697">
    <property type="entry name" value="PUA domain-like"/>
    <property type="match status" value="1"/>
</dbReference>
<gene>
    <name evidence="2" type="ORF">CASFOL_016588</name>
</gene>
<dbReference type="Gene3D" id="2.30.130.40">
    <property type="entry name" value="LON domain-like"/>
    <property type="match status" value="1"/>
</dbReference>
<reference evidence="3" key="1">
    <citation type="journal article" date="2024" name="IScience">
        <title>Strigolactones Initiate the Formation of Haustorium-like Structures in Castilleja.</title>
        <authorList>
            <person name="Buerger M."/>
            <person name="Peterson D."/>
            <person name="Chory J."/>
        </authorList>
    </citation>
    <scope>NUCLEOTIDE SEQUENCE [LARGE SCALE GENOMIC DNA]</scope>
</reference>
<name>A0ABD3DCK6_9LAMI</name>
<sequence length="316" mass="35570">MFTHQQSTRNTEDKKLVQIIMLTIIPKAPALNFHVISPLYNTNPCSSPPLVLNSQSRLKFPSQRRRFLVQASSVALPLLPFPIDQVLVPSEVKTLHLFEARYIALLEESLYQKNKLFVHFVLDPIGFAGTSVEEAARYSCLAIIEKVERLEIGALVLIRGVGRVKILDFKQDEPYLTGEVMPLQDNVLNNEKDLMSRVSELKEALHSLNSLEIKLKVSKEIQLQTQTKNSVFWAEKQLSSDSFVNFVPSVAERVSFAALQPVSGASKSDLLELQREKLRAMDVKDTVERLEISMAVARNNISMLAAKLAIQSLEMI</sequence>
<proteinExistence type="predicted"/>
<comment type="caution">
    <text evidence="2">The sequence shown here is derived from an EMBL/GenBank/DDBJ whole genome shotgun (WGS) entry which is preliminary data.</text>
</comment>
<evidence type="ECO:0000259" key="1">
    <source>
        <dbReference type="PROSITE" id="PS51787"/>
    </source>
</evidence>
<dbReference type="InterPro" id="IPR015947">
    <property type="entry name" value="PUA-like_sf"/>
</dbReference>
<evidence type="ECO:0000313" key="3">
    <source>
        <dbReference type="Proteomes" id="UP001632038"/>
    </source>
</evidence>
<dbReference type="PROSITE" id="PS51787">
    <property type="entry name" value="LON_N"/>
    <property type="match status" value="1"/>
</dbReference>
<feature type="domain" description="Lon N-terminal" evidence="1">
    <location>
        <begin position="76"/>
        <end position="291"/>
    </location>
</feature>